<dbReference type="EMBL" id="JAHMHQ010000007">
    <property type="protein sequence ID" value="KAK1638246.1"/>
    <property type="molecule type" value="Genomic_DNA"/>
</dbReference>
<keyword evidence="1" id="KW-0472">Membrane</keyword>
<dbReference type="AlphaFoldDB" id="A0AAJ0EIN0"/>
<feature type="transmembrane region" description="Helical" evidence="1">
    <location>
        <begin position="28"/>
        <end position="58"/>
    </location>
</feature>
<gene>
    <name evidence="2" type="ORF">BDP81DRAFT_204436</name>
</gene>
<keyword evidence="1" id="KW-1133">Transmembrane helix</keyword>
<dbReference type="Proteomes" id="UP001243989">
    <property type="component" value="Unassembled WGS sequence"/>
</dbReference>
<dbReference type="GeneID" id="85467446"/>
<evidence type="ECO:0000256" key="1">
    <source>
        <dbReference type="SAM" id="Phobius"/>
    </source>
</evidence>
<evidence type="ECO:0000313" key="3">
    <source>
        <dbReference type="Proteomes" id="UP001243989"/>
    </source>
</evidence>
<name>A0AAJ0EIN0_9PEZI</name>
<feature type="transmembrane region" description="Helical" evidence="1">
    <location>
        <begin position="117"/>
        <end position="134"/>
    </location>
</feature>
<comment type="caution">
    <text evidence="2">The sequence shown here is derived from an EMBL/GenBank/DDBJ whole genome shotgun (WGS) entry which is preliminary data.</text>
</comment>
<dbReference type="RefSeq" id="XP_060446853.1">
    <property type="nucleotide sequence ID" value="XM_060582584.1"/>
</dbReference>
<keyword evidence="3" id="KW-1185">Reference proteome</keyword>
<proteinExistence type="predicted"/>
<accession>A0AAJ0EIN0</accession>
<reference evidence="2" key="1">
    <citation type="submission" date="2021-06" db="EMBL/GenBank/DDBJ databases">
        <title>Comparative genomics, transcriptomics and evolutionary studies reveal genomic signatures of adaptation to plant cell wall in hemibiotrophic fungi.</title>
        <authorList>
            <consortium name="DOE Joint Genome Institute"/>
            <person name="Baroncelli R."/>
            <person name="Diaz J.F."/>
            <person name="Benocci T."/>
            <person name="Peng M."/>
            <person name="Battaglia E."/>
            <person name="Haridas S."/>
            <person name="Andreopoulos W."/>
            <person name="Labutti K."/>
            <person name="Pangilinan J."/>
            <person name="Floch G.L."/>
            <person name="Makela M.R."/>
            <person name="Henrissat B."/>
            <person name="Grigoriev I.V."/>
            <person name="Crouch J.A."/>
            <person name="De Vries R.P."/>
            <person name="Sukno S.A."/>
            <person name="Thon M.R."/>
        </authorList>
    </citation>
    <scope>NUCLEOTIDE SEQUENCE</scope>
    <source>
        <strain evidence="2">CBS 102054</strain>
    </source>
</reference>
<protein>
    <submittedName>
        <fullName evidence="2">Uncharacterized protein</fullName>
    </submittedName>
</protein>
<keyword evidence="1" id="KW-0812">Transmembrane</keyword>
<sequence>MNGITSSHQSGNKPTCFADTPPCAWSFVFVWLLVYGCVCVCVCVCLCVCLCVCVCVCLESVSRLKLDVFPSPTGPSKKGSNSWGVCVYAYRLEEELVTVNQLNEGSERRENRDSKRFCLLIFRVWLSIIKWAYLTSPMI</sequence>
<evidence type="ECO:0000313" key="2">
    <source>
        <dbReference type="EMBL" id="KAK1638246.1"/>
    </source>
</evidence>
<organism evidence="2 3">
    <name type="scientific">Colletotrichum phormii</name>
    <dbReference type="NCBI Taxonomy" id="359342"/>
    <lineage>
        <taxon>Eukaryota</taxon>
        <taxon>Fungi</taxon>
        <taxon>Dikarya</taxon>
        <taxon>Ascomycota</taxon>
        <taxon>Pezizomycotina</taxon>
        <taxon>Sordariomycetes</taxon>
        <taxon>Hypocreomycetidae</taxon>
        <taxon>Glomerellales</taxon>
        <taxon>Glomerellaceae</taxon>
        <taxon>Colletotrichum</taxon>
        <taxon>Colletotrichum acutatum species complex</taxon>
    </lineage>
</organism>